<feature type="signal peptide" evidence="1">
    <location>
        <begin position="1"/>
        <end position="19"/>
    </location>
</feature>
<evidence type="ECO:0000313" key="2">
    <source>
        <dbReference type="EMBL" id="KEZ76364.1"/>
    </source>
</evidence>
<dbReference type="PATRIC" id="fig|1304275.5.peg.3099"/>
<dbReference type="EMBL" id="APNK01000031">
    <property type="protein sequence ID" value="KEZ76364.1"/>
    <property type="molecule type" value="Genomic_DNA"/>
</dbReference>
<dbReference type="STRING" id="1304275.C41B8_15160"/>
<evidence type="ECO:0000313" key="3">
    <source>
        <dbReference type="Proteomes" id="UP000028302"/>
    </source>
</evidence>
<dbReference type="Gene3D" id="3.40.50.1820">
    <property type="entry name" value="alpha/beta hydrolase"/>
    <property type="match status" value="1"/>
</dbReference>
<dbReference type="AlphaFoldDB" id="A0A084II30"/>
<comment type="caution">
    <text evidence="2">The sequence shown here is derived from an EMBL/GenBank/DDBJ whole genome shotgun (WGS) entry which is preliminary data.</text>
</comment>
<organism evidence="2 3">
    <name type="scientific">Salinisphaera hydrothermalis (strain C41B8)</name>
    <dbReference type="NCBI Taxonomy" id="1304275"/>
    <lineage>
        <taxon>Bacteria</taxon>
        <taxon>Pseudomonadati</taxon>
        <taxon>Pseudomonadota</taxon>
        <taxon>Gammaproteobacteria</taxon>
        <taxon>Salinisphaerales</taxon>
        <taxon>Salinisphaeraceae</taxon>
        <taxon>Salinisphaera</taxon>
    </lineage>
</organism>
<sequence length="305" mass="34513">MARLLVFVLFLLAASAAFAGAAHELPAGAGQYVYHDTATDKNVTVFYYKPRNYKPDMPVVFVLHGLRRNAAEYRDSWIGPAEQNGLMVLVPLFKRDPYRGSNGYNLGNVFHATTHREAIGRAKPDTLNPKSLWAFTLVGRVFDDFRHNRQTTERTSYDLYGHGAGAQFAHRFAMFMPNARVDHIIVGAAGWYTVPDRQVNWPYGIADVPQITDADLKTYLGRHVLILIGGADNRRRNTIMRQNRYANAQGDTRVARSLYEFQYAKRLAKRLDTPFNWQRWVIPGVTHTPAQMTPFAASYFAAVAD</sequence>
<feature type="chain" id="PRO_5001776491" evidence="1">
    <location>
        <begin position="20"/>
        <end position="305"/>
    </location>
</feature>
<gene>
    <name evidence="2" type="ORF">C41B8_15160</name>
</gene>
<dbReference type="RefSeq" id="WP_037340106.1">
    <property type="nucleotide sequence ID" value="NZ_APNK01000031.1"/>
</dbReference>
<keyword evidence="3" id="KW-1185">Reference proteome</keyword>
<dbReference type="InterPro" id="IPR029058">
    <property type="entry name" value="AB_hydrolase_fold"/>
</dbReference>
<name>A0A084II30_SALHC</name>
<protein>
    <submittedName>
        <fullName evidence="2">Uncharacterized protein</fullName>
    </submittedName>
</protein>
<dbReference type="OrthoDB" id="1094867at2"/>
<dbReference type="eggNOG" id="COG3509">
    <property type="taxonomic scope" value="Bacteria"/>
</dbReference>
<dbReference type="SUPFAM" id="SSF53474">
    <property type="entry name" value="alpha/beta-Hydrolases"/>
    <property type="match status" value="1"/>
</dbReference>
<dbReference type="Proteomes" id="UP000028302">
    <property type="component" value="Unassembled WGS sequence"/>
</dbReference>
<proteinExistence type="predicted"/>
<reference evidence="2 3" key="1">
    <citation type="submission" date="2013-03" db="EMBL/GenBank/DDBJ databases">
        <title>Salinisphaera hydrothermalis C41B8 Genome Sequencing.</title>
        <authorList>
            <person name="Li C."/>
            <person name="Lai Q."/>
            <person name="Shao Z."/>
        </authorList>
    </citation>
    <scope>NUCLEOTIDE SEQUENCE [LARGE SCALE GENOMIC DNA]</scope>
    <source>
        <strain evidence="2 3">C41B8</strain>
    </source>
</reference>
<accession>A0A084II30</accession>
<keyword evidence="1" id="KW-0732">Signal</keyword>
<evidence type="ECO:0000256" key="1">
    <source>
        <dbReference type="SAM" id="SignalP"/>
    </source>
</evidence>